<evidence type="ECO:0000256" key="5">
    <source>
        <dbReference type="SAM" id="MobiDB-lite"/>
    </source>
</evidence>
<dbReference type="InterPro" id="IPR001965">
    <property type="entry name" value="Znf_PHD"/>
</dbReference>
<feature type="region of interest" description="Disordered" evidence="5">
    <location>
        <begin position="1"/>
        <end position="89"/>
    </location>
</feature>
<dbReference type="InterPro" id="IPR019787">
    <property type="entry name" value="Znf_PHD-finger"/>
</dbReference>
<evidence type="ECO:0000259" key="7">
    <source>
        <dbReference type="PROSITE" id="PS50808"/>
    </source>
</evidence>
<dbReference type="SMART" id="SM00249">
    <property type="entry name" value="PHD"/>
    <property type="match status" value="3"/>
</dbReference>
<evidence type="ECO:0000256" key="4">
    <source>
        <dbReference type="PROSITE-ProRule" id="PRU00027"/>
    </source>
</evidence>
<keyword evidence="2 4" id="KW-0863">Zinc-finger</keyword>
<dbReference type="EnsemblPlants" id="OPUNC01G19360.2">
    <property type="protein sequence ID" value="OPUNC01G19360.2"/>
    <property type="gene ID" value="OPUNC01G19360"/>
</dbReference>
<dbReference type="InterPro" id="IPR011011">
    <property type="entry name" value="Znf_FYVE_PHD"/>
</dbReference>
<feature type="domain" description="PHD-type" evidence="6">
    <location>
        <begin position="1001"/>
        <end position="1059"/>
    </location>
</feature>
<accession>A0A0E0JJX3</accession>
<feature type="compositionally biased region" description="Low complexity" evidence="5">
    <location>
        <begin position="55"/>
        <end position="76"/>
    </location>
</feature>
<dbReference type="Gene3D" id="3.30.40.10">
    <property type="entry name" value="Zinc/RING finger domain, C3HC4 (zinc finger)"/>
    <property type="match status" value="2"/>
</dbReference>
<dbReference type="Pfam" id="PF02892">
    <property type="entry name" value="zf-BED"/>
    <property type="match status" value="1"/>
</dbReference>
<dbReference type="PANTHER" id="PTHR46951:SF3">
    <property type="entry name" value="OS01G0547200 PROTEIN"/>
    <property type="match status" value="1"/>
</dbReference>
<proteinExistence type="predicted"/>
<protein>
    <recommendedName>
        <fullName evidence="10">PHD-type domain-containing protein</fullName>
    </recommendedName>
</protein>
<evidence type="ECO:0000256" key="1">
    <source>
        <dbReference type="ARBA" id="ARBA00022723"/>
    </source>
</evidence>
<evidence type="ECO:0000256" key="2">
    <source>
        <dbReference type="ARBA" id="ARBA00022771"/>
    </source>
</evidence>
<dbReference type="Gramene" id="OPUNC01G19360.2">
    <property type="protein sequence ID" value="OPUNC01G19360.2"/>
    <property type="gene ID" value="OPUNC01G19360"/>
</dbReference>
<evidence type="ECO:0008006" key="10">
    <source>
        <dbReference type="Google" id="ProtNLM"/>
    </source>
</evidence>
<sequence>MLVSWPKPWVWKMDGVDKDKGNGKVHFRDSSPQEAFRTYKRRRQPGPESQPRPEPQQQQPQPQPEAEPQQQQQSQPQPQPEAEAEAKTADVLARQVTETFWKSRDIGWKHGIMIDENRQHWKCMYCHLTRYGGGVSRLKRHLAGDLDVKMCPKVPADVSEKIREHLRKKRERRKKRAAQNGDNYVTVKSTSDDIKSGKDHLPVDSEVLTGVDTVLEEVTNQTNHDNQDLTYPKATMLLRGIRDIGWEHAVDLDGNKRRWKCKWCSLCRSGGVTTLKAHLTDSSCPNIPKEISKKVLNFIEEKRAARHLFNSTAKSPFNVKFEEDAVNLSEIQVEGTPPLTDDQQSSGNAMHIQTSEECTINEFEKVAAGSNQQGAEHSDQLLNHGEQLMKSSDQPEEHCTLEHGRCQVLDNNKQQTMDNKTDNPEHKEVLKHHKNTRFNIRKHIVIVDETARHWRCRYCGLDGYGKTSRLHFHLAAVFRHTKCPSVPREVFAKARHHIHLKRRLNVKKAGQQVRSRPHIFGQSSEQQQNSNPVLSNYPTRLRDNAWEHSLIHDKEKGHWKCKWCSLEGYHGITRLKWHLVGWQNRPQCQNVPEDAAKTIRDKMISREKQKAGRLDLDVIDSCNMPCSSESLQFDQENFSEEKGSSEDFNQAERQSNKLNTVCNTTHPPQNSNNPQGLQENGLYSSKNKSEKQTERNDCWSHWRYVLDGLMHLPGALEGPGIQSCIRDVLLYGSAEFGTVGEKVEMDSNRKVSSDGNIAKCQSVLVDVLKSENFALLCNVLGRTVHQDEERAKYFNFSMIDSRMKNGDYGHAPLLFKHDLKLVERERGSDDSEENLKGAVATNLEPMNMVKSNALVLSTSQGFIQLDQPDPMDVCDEQNGTNCNECGKVAKIDSILTCKRCMLAFHVSCIEPLVSSTSTGSWCCKTCSTICNESAEGDMALVHYEPNCLHGHCVACKDLEFCRPPRCEETASERAPADNSRAIVIPSAEPVEDVELSDIDVRGLCKMCGNPEEKDKRFLICGHTHCLYKYYHISCLKATQIASDEQLDKPCWYCPSCLCRVCHSDRDDDLTILCDGCDEAYHLYCITPRRTSIPKGKWYCSSCAIERAKEGMSRHEKRMLKLHRKDDPGQQGMRYEVVDMILTAAEMLSDDEQQGT</sequence>
<feature type="domain" description="BED-type" evidence="7">
    <location>
        <begin position="102"/>
        <end position="158"/>
    </location>
</feature>
<dbReference type="AlphaFoldDB" id="A0A0E0JJX3"/>
<dbReference type="GO" id="GO:0003677">
    <property type="term" value="F:DNA binding"/>
    <property type="evidence" value="ECO:0007669"/>
    <property type="project" value="InterPro"/>
</dbReference>
<keyword evidence="3" id="KW-0862">Zinc</keyword>
<evidence type="ECO:0000259" key="6">
    <source>
        <dbReference type="PROSITE" id="PS50016"/>
    </source>
</evidence>
<feature type="domain" description="PHD-type" evidence="6">
    <location>
        <begin position="1055"/>
        <end position="1105"/>
    </location>
</feature>
<feature type="compositionally biased region" description="Polar residues" evidence="5">
    <location>
        <begin position="660"/>
        <end position="686"/>
    </location>
</feature>
<dbReference type="PROSITE" id="PS50808">
    <property type="entry name" value="ZF_BED"/>
    <property type="match status" value="2"/>
</dbReference>
<dbReference type="InterPro" id="IPR003656">
    <property type="entry name" value="Znf_BED"/>
</dbReference>
<feature type="region of interest" description="Disordered" evidence="5">
    <location>
        <begin position="660"/>
        <end position="694"/>
    </location>
</feature>
<dbReference type="HOGENOM" id="CLU_008938_0_0_1"/>
<dbReference type="InterPro" id="IPR013083">
    <property type="entry name" value="Znf_RING/FYVE/PHD"/>
</dbReference>
<evidence type="ECO:0000313" key="9">
    <source>
        <dbReference type="Proteomes" id="UP000026962"/>
    </source>
</evidence>
<dbReference type="PANTHER" id="PTHR46951">
    <property type="entry name" value="BED-TYPE DOMAIN-CONTAINING PROTEIN"/>
    <property type="match status" value="1"/>
</dbReference>
<feature type="compositionally biased region" description="Basic and acidic residues" evidence="5">
    <location>
        <begin position="14"/>
        <end position="31"/>
    </location>
</feature>
<dbReference type="PROSITE" id="PS50016">
    <property type="entry name" value="ZF_PHD_2"/>
    <property type="match status" value="3"/>
</dbReference>
<feature type="domain" description="BED-type" evidence="7">
    <location>
        <begin position="240"/>
        <end position="291"/>
    </location>
</feature>
<dbReference type="SUPFAM" id="SSF57903">
    <property type="entry name" value="FYVE/PHD zinc finger"/>
    <property type="match status" value="3"/>
</dbReference>
<dbReference type="Pfam" id="PF00628">
    <property type="entry name" value="PHD"/>
    <property type="match status" value="1"/>
</dbReference>
<dbReference type="GO" id="GO:0008270">
    <property type="term" value="F:zinc ion binding"/>
    <property type="evidence" value="ECO:0007669"/>
    <property type="project" value="UniProtKB-KW"/>
</dbReference>
<keyword evidence="9" id="KW-1185">Reference proteome</keyword>
<organism evidence="8">
    <name type="scientific">Oryza punctata</name>
    <name type="common">Red rice</name>
    <dbReference type="NCBI Taxonomy" id="4537"/>
    <lineage>
        <taxon>Eukaryota</taxon>
        <taxon>Viridiplantae</taxon>
        <taxon>Streptophyta</taxon>
        <taxon>Embryophyta</taxon>
        <taxon>Tracheophyta</taxon>
        <taxon>Spermatophyta</taxon>
        <taxon>Magnoliopsida</taxon>
        <taxon>Liliopsida</taxon>
        <taxon>Poales</taxon>
        <taxon>Poaceae</taxon>
        <taxon>BOP clade</taxon>
        <taxon>Oryzoideae</taxon>
        <taxon>Oryzeae</taxon>
        <taxon>Oryzinae</taxon>
        <taxon>Oryza</taxon>
    </lineage>
</organism>
<keyword evidence="1" id="KW-0479">Metal-binding</keyword>
<evidence type="ECO:0000313" key="8">
    <source>
        <dbReference type="EnsemblPlants" id="OPUNC01G19360.2"/>
    </source>
</evidence>
<dbReference type="Proteomes" id="UP000026962">
    <property type="component" value="Chromosome 1"/>
</dbReference>
<reference evidence="8" key="2">
    <citation type="submission" date="2018-05" db="EMBL/GenBank/DDBJ databases">
        <title>OpunRS2 (Oryza punctata Reference Sequence Version 2).</title>
        <authorList>
            <person name="Zhang J."/>
            <person name="Kudrna D."/>
            <person name="Lee S."/>
            <person name="Talag J."/>
            <person name="Welchert J."/>
            <person name="Wing R.A."/>
        </authorList>
    </citation>
    <scope>NUCLEOTIDE SEQUENCE [LARGE SCALE GENOMIC DNA]</scope>
</reference>
<reference evidence="8" key="1">
    <citation type="submission" date="2015-04" db="UniProtKB">
        <authorList>
            <consortium name="EnsemblPlants"/>
        </authorList>
    </citation>
    <scope>IDENTIFICATION</scope>
</reference>
<name>A0A0E0JJX3_ORYPU</name>
<evidence type="ECO:0000256" key="3">
    <source>
        <dbReference type="ARBA" id="ARBA00022833"/>
    </source>
</evidence>
<feature type="domain" description="PHD-type" evidence="6">
    <location>
        <begin position="879"/>
        <end position="929"/>
    </location>
</feature>